<accession>A0A369JQR5</accession>
<name>A0A369JQR5_HYPMA</name>
<gene>
    <name evidence="1" type="ORF">Hypma_008161</name>
</gene>
<keyword evidence="2" id="KW-1185">Reference proteome</keyword>
<comment type="caution">
    <text evidence="1">The sequence shown here is derived from an EMBL/GenBank/DDBJ whole genome shotgun (WGS) entry which is preliminary data.</text>
</comment>
<dbReference type="Proteomes" id="UP000076154">
    <property type="component" value="Unassembled WGS sequence"/>
</dbReference>
<sequence length="91" mass="10021">MTPVVDHALFDLVELLDGNLRQRRTGEQQQGGEDRIRVLHSGALAPAKFIPVAQHCDLGFTNTCGGMFKPDDDFACWVLDSGAEYLMLSTL</sequence>
<protein>
    <submittedName>
        <fullName evidence="1">Uncharacterized protein</fullName>
    </submittedName>
</protein>
<reference evidence="1" key="1">
    <citation type="submission" date="2018-04" db="EMBL/GenBank/DDBJ databases">
        <title>Whole genome sequencing of Hypsizygus marmoreus.</title>
        <authorList>
            <person name="Choi I.-G."/>
            <person name="Min B."/>
            <person name="Kim J.-G."/>
            <person name="Kim S."/>
            <person name="Oh Y.-L."/>
            <person name="Kong W.-S."/>
            <person name="Park H."/>
            <person name="Jeong J."/>
            <person name="Song E.-S."/>
        </authorList>
    </citation>
    <scope>NUCLEOTIDE SEQUENCE [LARGE SCALE GENOMIC DNA]</scope>
    <source>
        <strain evidence="1">51987-8</strain>
    </source>
</reference>
<proteinExistence type="predicted"/>
<evidence type="ECO:0000313" key="2">
    <source>
        <dbReference type="Proteomes" id="UP000076154"/>
    </source>
</evidence>
<dbReference type="InParanoid" id="A0A369JQR5"/>
<evidence type="ECO:0000313" key="1">
    <source>
        <dbReference type="EMBL" id="RDB24619.1"/>
    </source>
</evidence>
<dbReference type="EMBL" id="LUEZ02000042">
    <property type="protein sequence ID" value="RDB24619.1"/>
    <property type="molecule type" value="Genomic_DNA"/>
</dbReference>
<organism evidence="1 2">
    <name type="scientific">Hypsizygus marmoreus</name>
    <name type="common">White beech mushroom</name>
    <name type="synonym">Agaricus marmoreus</name>
    <dbReference type="NCBI Taxonomy" id="39966"/>
    <lineage>
        <taxon>Eukaryota</taxon>
        <taxon>Fungi</taxon>
        <taxon>Dikarya</taxon>
        <taxon>Basidiomycota</taxon>
        <taxon>Agaricomycotina</taxon>
        <taxon>Agaricomycetes</taxon>
        <taxon>Agaricomycetidae</taxon>
        <taxon>Agaricales</taxon>
        <taxon>Tricholomatineae</taxon>
        <taxon>Lyophyllaceae</taxon>
        <taxon>Hypsizygus</taxon>
    </lineage>
</organism>
<dbReference type="AlphaFoldDB" id="A0A369JQR5"/>